<proteinExistence type="predicted"/>
<protein>
    <submittedName>
        <fullName evidence="1">Uncharacterized protein</fullName>
    </submittedName>
</protein>
<dbReference type="EMBL" id="JACHDD010000004">
    <property type="protein sequence ID" value="MBB5424631.1"/>
    <property type="molecule type" value="Genomic_DNA"/>
</dbReference>
<comment type="caution">
    <text evidence="1">The sequence shown here is derived from an EMBL/GenBank/DDBJ whole genome shotgun (WGS) entry which is preliminary data.</text>
</comment>
<keyword evidence="2" id="KW-1185">Reference proteome</keyword>
<organism evidence="1 2">
    <name type="scientific">Paraburkholderia atlantica</name>
    <dbReference type="NCBI Taxonomy" id="2654982"/>
    <lineage>
        <taxon>Bacteria</taxon>
        <taxon>Pseudomonadati</taxon>
        <taxon>Pseudomonadota</taxon>
        <taxon>Betaproteobacteria</taxon>
        <taxon>Burkholderiales</taxon>
        <taxon>Burkholderiaceae</taxon>
        <taxon>Paraburkholderia</taxon>
    </lineage>
</organism>
<accession>A0A6I1PX86</accession>
<gene>
    <name evidence="1" type="ORF">HDG40_002776</name>
</gene>
<dbReference type="Proteomes" id="UP000592780">
    <property type="component" value="Unassembled WGS sequence"/>
</dbReference>
<name>A0A6I1PX86_PARAM</name>
<dbReference type="AlphaFoldDB" id="A0A6I1PX86"/>
<evidence type="ECO:0000313" key="1">
    <source>
        <dbReference type="EMBL" id="MBB5424631.1"/>
    </source>
</evidence>
<reference evidence="1 2" key="1">
    <citation type="submission" date="2020-08" db="EMBL/GenBank/DDBJ databases">
        <title>Genomic Encyclopedia of Type Strains, Phase IV (KMG-V): Genome sequencing to study the core and pangenomes of soil and plant-associated prokaryotes.</title>
        <authorList>
            <person name="Whitman W."/>
        </authorList>
    </citation>
    <scope>NUCLEOTIDE SEQUENCE [LARGE SCALE GENOMIC DNA]</scope>
    <source>
        <strain evidence="1 2">JPY158</strain>
    </source>
</reference>
<evidence type="ECO:0000313" key="2">
    <source>
        <dbReference type="Proteomes" id="UP000592780"/>
    </source>
</evidence>
<sequence>MLIGQRYELLPAGRVRESVEHTFAAHRTHDAFLAQPLRVRAGPSPHPELMARLNLLLRSRYAATCCARIRGDDAEKTVRDQTSAFDGCHVLDILLGP</sequence>
<dbReference type="RefSeq" id="WP_152852001.1">
    <property type="nucleotide sequence ID" value="NZ_JACHDD010000004.1"/>
</dbReference>